<accession>A0AAN9UP71</accession>
<feature type="region of interest" description="Disordered" evidence="1">
    <location>
        <begin position="241"/>
        <end position="312"/>
    </location>
</feature>
<name>A0AAN9UP71_9PEZI</name>
<feature type="compositionally biased region" description="Polar residues" evidence="1">
    <location>
        <begin position="1"/>
        <end position="19"/>
    </location>
</feature>
<evidence type="ECO:0000313" key="3">
    <source>
        <dbReference type="Proteomes" id="UP001320420"/>
    </source>
</evidence>
<feature type="region of interest" description="Disordered" evidence="1">
    <location>
        <begin position="1"/>
        <end position="219"/>
    </location>
</feature>
<feature type="compositionally biased region" description="Polar residues" evidence="1">
    <location>
        <begin position="44"/>
        <end position="56"/>
    </location>
</feature>
<sequence>MVYTRTTAPQSRAPRSTVPTREEPPIDDESETESSDEDDEGIPNQISLSARYNNGVVSLRPSKRPREDEPLPSGRSKRQRAGATGHVLGLRRGRLRLASYTSQPVARAVDRKEGSNKSTSPDAENDVSDDLVNCVSSILTSWNKPAQQKTPEESPRHQLPEEKTQLSLSKSGKDGTGYALQLQDGDHFEPPVHAKSDEHRDGLANTGTSNSEEDGSGVQDNAAALNDESHALEEDLGIVPDDDASRDAEESLPPVPHKPPRVQQDPYDIPSSPLPYVSLIKPSGLPPKGFRSRMTQPTESGLGANPSSPPVQVPRLYRGNIPSRMHAVVHENRNTQGRDKQSEAGKGSCVEADVGMGDPGMPFDAGVSALIGESLDWHKDDGNHTISDGDYEYHSVNDCHDDDYHDNVGSPIIHGIDFDDGNGSDVDLSAEESFSRDVYEFKNRHIPKGEVLTEGFDCPRKDDLNTVHVHRGKLKKALNLMRFKPWSKLRPGQSSSGAAMAVTQPGRHIMPLLAKLERLCLAAPRVPLLEEQNMFLAEYSDMVTYYFSKIDTIVSHIRTERLNQSNANQDEKKRSDMAEEVVSLIIPKIFQVLDSAWKLGGAREDKPLFTISTSEFLRRGVGWITRLYHRATGELEKHEPKFRYMKKWPEKIADLRPLLNELSDQTSDIPGLFLAKKYEKLEAQRKRKLQKETEMMRERDKRAEQQRVEEQNRRAFLSIERKSVSLRSPKSSESRAMSTVHQAPPWSREEEIFLFKQLKQAYPQLPDLVGHVQQELDRDLDDIKGKSRVLLRAMLEEACGDVGVAMSAADMEAEIENMFSSSTRL</sequence>
<evidence type="ECO:0000313" key="2">
    <source>
        <dbReference type="EMBL" id="KAK7750742.1"/>
    </source>
</evidence>
<dbReference type="Proteomes" id="UP001320420">
    <property type="component" value="Unassembled WGS sequence"/>
</dbReference>
<reference evidence="2 3" key="1">
    <citation type="submission" date="2024-02" db="EMBL/GenBank/DDBJ databases">
        <title>De novo assembly and annotation of 12 fungi associated with fruit tree decline syndrome in Ontario, Canada.</title>
        <authorList>
            <person name="Sulman M."/>
            <person name="Ellouze W."/>
            <person name="Ilyukhin E."/>
        </authorList>
    </citation>
    <scope>NUCLEOTIDE SEQUENCE [LARGE SCALE GENOMIC DNA]</scope>
    <source>
        <strain evidence="2 3">M11/M66-122</strain>
    </source>
</reference>
<organism evidence="2 3">
    <name type="scientific">Diatrype stigma</name>
    <dbReference type="NCBI Taxonomy" id="117547"/>
    <lineage>
        <taxon>Eukaryota</taxon>
        <taxon>Fungi</taxon>
        <taxon>Dikarya</taxon>
        <taxon>Ascomycota</taxon>
        <taxon>Pezizomycotina</taxon>
        <taxon>Sordariomycetes</taxon>
        <taxon>Xylariomycetidae</taxon>
        <taxon>Xylariales</taxon>
        <taxon>Diatrypaceae</taxon>
        <taxon>Diatrype</taxon>
    </lineage>
</organism>
<feature type="compositionally biased region" description="Acidic residues" evidence="1">
    <location>
        <begin position="25"/>
        <end position="41"/>
    </location>
</feature>
<feature type="region of interest" description="Disordered" evidence="1">
    <location>
        <begin position="686"/>
        <end position="709"/>
    </location>
</feature>
<gene>
    <name evidence="2" type="ORF">SLS62_007293</name>
</gene>
<feature type="compositionally biased region" description="Basic and acidic residues" evidence="1">
    <location>
        <begin position="150"/>
        <end position="164"/>
    </location>
</feature>
<dbReference type="EMBL" id="JAKJXP020000059">
    <property type="protein sequence ID" value="KAK7750742.1"/>
    <property type="molecule type" value="Genomic_DNA"/>
</dbReference>
<proteinExistence type="predicted"/>
<comment type="caution">
    <text evidence="2">The sequence shown here is derived from an EMBL/GenBank/DDBJ whole genome shotgun (WGS) entry which is preliminary data.</text>
</comment>
<feature type="compositionally biased region" description="Basic and acidic residues" evidence="1">
    <location>
        <begin position="184"/>
        <end position="202"/>
    </location>
</feature>
<evidence type="ECO:0000256" key="1">
    <source>
        <dbReference type="SAM" id="MobiDB-lite"/>
    </source>
</evidence>
<keyword evidence="3" id="KW-1185">Reference proteome</keyword>
<feature type="compositionally biased region" description="Polar residues" evidence="1">
    <location>
        <begin position="134"/>
        <end position="149"/>
    </location>
</feature>
<dbReference type="AlphaFoldDB" id="A0AAN9UP71"/>
<protein>
    <submittedName>
        <fullName evidence="2">Uncharacterized protein</fullName>
    </submittedName>
</protein>